<gene>
    <name evidence="2" type="ORF">AVDCRST_MAG02-3405</name>
</gene>
<dbReference type="AlphaFoldDB" id="A0A6J4RFL1"/>
<evidence type="ECO:0000313" key="2">
    <source>
        <dbReference type="EMBL" id="CAA9468491.1"/>
    </source>
</evidence>
<sequence>MLERGWRWKSRGRGRAVAGTRGQGFAGKTPAAGGFLPVWEPGRAFVLLVVVALFFCHGAFGYAHQSPPADAQAAHVAHVAGGHDSGPDRAPGEAHVGGAYFATLLALFFGTILLLGGRARASTRLPAPATRNRVRWARISFPPRGPTLSSLQVLRL</sequence>
<proteinExistence type="predicted"/>
<keyword evidence="1" id="KW-1133">Transmembrane helix</keyword>
<evidence type="ECO:0000256" key="1">
    <source>
        <dbReference type="SAM" id="Phobius"/>
    </source>
</evidence>
<name>A0A6J4RFL1_9ACTN</name>
<accession>A0A6J4RFL1</accession>
<dbReference type="EMBL" id="CADCVH010000101">
    <property type="protein sequence ID" value="CAA9468491.1"/>
    <property type="molecule type" value="Genomic_DNA"/>
</dbReference>
<keyword evidence="1" id="KW-0472">Membrane</keyword>
<feature type="transmembrane region" description="Helical" evidence="1">
    <location>
        <begin position="44"/>
        <end position="63"/>
    </location>
</feature>
<organism evidence="2">
    <name type="scientific">uncultured Rubrobacteraceae bacterium</name>
    <dbReference type="NCBI Taxonomy" id="349277"/>
    <lineage>
        <taxon>Bacteria</taxon>
        <taxon>Bacillati</taxon>
        <taxon>Actinomycetota</taxon>
        <taxon>Rubrobacteria</taxon>
        <taxon>Rubrobacterales</taxon>
        <taxon>Rubrobacteraceae</taxon>
        <taxon>environmental samples</taxon>
    </lineage>
</organism>
<keyword evidence="1" id="KW-0812">Transmembrane</keyword>
<protein>
    <submittedName>
        <fullName evidence="2">Uncharacterized protein</fullName>
    </submittedName>
</protein>
<reference evidence="2" key="1">
    <citation type="submission" date="2020-02" db="EMBL/GenBank/DDBJ databases">
        <authorList>
            <person name="Meier V. D."/>
        </authorList>
    </citation>
    <scope>NUCLEOTIDE SEQUENCE</scope>
    <source>
        <strain evidence="2">AVDCRST_MAG02</strain>
    </source>
</reference>
<feature type="transmembrane region" description="Helical" evidence="1">
    <location>
        <begin position="97"/>
        <end position="116"/>
    </location>
</feature>